<feature type="chain" id="PRO_5014992779" evidence="1">
    <location>
        <begin position="29"/>
        <end position="77"/>
    </location>
</feature>
<sequence length="77" mass="7922">MAPAASIVSSRCWWWRTVGRAVLQGVLTAPLDECVGKGIASQGSLDRSSASSAAAAAAAATHFAIVPTHSTCFQCRC</sequence>
<keyword evidence="1" id="KW-0732">Signal</keyword>
<reference evidence="2" key="1">
    <citation type="submission" date="2018-01" db="EMBL/GenBank/DDBJ databases">
        <title>An insight into the sialome of Amazonian anophelines.</title>
        <authorList>
            <person name="Ribeiro J.M."/>
            <person name="Scarpassa V."/>
            <person name="Calvo E."/>
        </authorList>
    </citation>
    <scope>NUCLEOTIDE SEQUENCE</scope>
    <source>
        <tissue evidence="2">Salivary glands</tissue>
    </source>
</reference>
<evidence type="ECO:0000256" key="1">
    <source>
        <dbReference type="SAM" id="SignalP"/>
    </source>
</evidence>
<organism evidence="2">
    <name type="scientific">Anopheles marajoara</name>
    <dbReference type="NCBI Taxonomy" id="58244"/>
    <lineage>
        <taxon>Eukaryota</taxon>
        <taxon>Metazoa</taxon>
        <taxon>Ecdysozoa</taxon>
        <taxon>Arthropoda</taxon>
        <taxon>Hexapoda</taxon>
        <taxon>Insecta</taxon>
        <taxon>Pterygota</taxon>
        <taxon>Neoptera</taxon>
        <taxon>Endopterygota</taxon>
        <taxon>Diptera</taxon>
        <taxon>Nematocera</taxon>
        <taxon>Culicoidea</taxon>
        <taxon>Culicidae</taxon>
        <taxon>Anophelinae</taxon>
        <taxon>Anopheles</taxon>
    </lineage>
</organism>
<proteinExistence type="predicted"/>
<protein>
    <submittedName>
        <fullName evidence="2">Putative secreted protein</fullName>
    </submittedName>
</protein>
<dbReference type="EMBL" id="GGFJ01013842">
    <property type="protein sequence ID" value="MBW62983.1"/>
    <property type="molecule type" value="Transcribed_RNA"/>
</dbReference>
<evidence type="ECO:0000313" key="2">
    <source>
        <dbReference type="EMBL" id="MBW62983.1"/>
    </source>
</evidence>
<name>A0A2M4CCB5_9DIPT</name>
<accession>A0A2M4CCB5</accession>
<feature type="signal peptide" evidence="1">
    <location>
        <begin position="1"/>
        <end position="28"/>
    </location>
</feature>
<dbReference type="AlphaFoldDB" id="A0A2M4CCB5"/>